<reference evidence="2" key="1">
    <citation type="submission" date="2021-02" db="EMBL/GenBank/DDBJ databases">
        <authorList>
            <person name="Nowell W R."/>
        </authorList>
    </citation>
    <scope>NUCLEOTIDE SEQUENCE</scope>
</reference>
<comment type="caution">
    <text evidence="2">The sequence shown here is derived from an EMBL/GenBank/DDBJ whole genome shotgun (WGS) entry which is preliminary data.</text>
</comment>
<feature type="compositionally biased region" description="Low complexity" evidence="1">
    <location>
        <begin position="221"/>
        <end position="234"/>
    </location>
</feature>
<name>A0A8S2VFP2_9BILA</name>
<dbReference type="EMBL" id="CAJOBI010055133">
    <property type="protein sequence ID" value="CAF4390705.1"/>
    <property type="molecule type" value="Genomic_DNA"/>
</dbReference>
<evidence type="ECO:0000313" key="3">
    <source>
        <dbReference type="Proteomes" id="UP000676336"/>
    </source>
</evidence>
<gene>
    <name evidence="2" type="ORF">SMN809_LOCUS29995</name>
</gene>
<sequence length="234" mass="28117">MSSRNYNNTPPPRRYIRRLDGGGVLGANQYNDGANQYNNNPYYNRYNRANRYYYNQFNNGANQYYNNRANQYYNRGNPYYNRNSPYYRRNIYYNRNYRPQQRYANPYDVNRPQGRFIRSTRSNQIRSRTNSNQQRRSRSNRPNSRNNRQRSQSRQQQQQRRRGPRQLHLNDFMPAELREPSPNLPTEFNIAATTATTVPPDALPQRETFLRRNTTQPFVVDQNGQDNQQPQPPP</sequence>
<feature type="region of interest" description="Disordered" evidence="1">
    <location>
        <begin position="209"/>
        <end position="234"/>
    </location>
</feature>
<feature type="non-terminal residue" evidence="2">
    <location>
        <position position="234"/>
    </location>
</feature>
<dbReference type="AlphaFoldDB" id="A0A8S2VFP2"/>
<organism evidence="2 3">
    <name type="scientific">Rotaria magnacalcarata</name>
    <dbReference type="NCBI Taxonomy" id="392030"/>
    <lineage>
        <taxon>Eukaryota</taxon>
        <taxon>Metazoa</taxon>
        <taxon>Spiralia</taxon>
        <taxon>Gnathifera</taxon>
        <taxon>Rotifera</taxon>
        <taxon>Eurotatoria</taxon>
        <taxon>Bdelloidea</taxon>
        <taxon>Philodinida</taxon>
        <taxon>Philodinidae</taxon>
        <taxon>Rotaria</taxon>
    </lineage>
</organism>
<feature type="region of interest" description="Disordered" evidence="1">
    <location>
        <begin position="97"/>
        <end position="167"/>
    </location>
</feature>
<evidence type="ECO:0000256" key="1">
    <source>
        <dbReference type="SAM" id="MobiDB-lite"/>
    </source>
</evidence>
<accession>A0A8S2VFP2</accession>
<protein>
    <submittedName>
        <fullName evidence="2">Uncharacterized protein</fullName>
    </submittedName>
</protein>
<dbReference type="Proteomes" id="UP000676336">
    <property type="component" value="Unassembled WGS sequence"/>
</dbReference>
<proteinExistence type="predicted"/>
<feature type="compositionally biased region" description="Low complexity" evidence="1">
    <location>
        <begin position="117"/>
        <end position="158"/>
    </location>
</feature>
<evidence type="ECO:0000313" key="2">
    <source>
        <dbReference type="EMBL" id="CAF4390705.1"/>
    </source>
</evidence>